<dbReference type="EMBL" id="FUYX01000005">
    <property type="protein sequence ID" value="SKB75689.1"/>
    <property type="molecule type" value="Genomic_DNA"/>
</dbReference>
<gene>
    <name evidence="1" type="ORF">SAMN05660750_02125</name>
</gene>
<sequence length="85" mass="9601">MMFMGDLPGGAVEQDRKLAKQIARSRALVREALGRLPRDERLWRDKRMLTVDVVPANDAKEILATRRVLKREVARSRVSAPGSFA</sequence>
<reference evidence="1 2" key="1">
    <citation type="submission" date="2017-02" db="EMBL/GenBank/DDBJ databases">
        <authorList>
            <person name="Peterson S.W."/>
        </authorList>
    </citation>
    <scope>NUCLEOTIDE SEQUENCE [LARGE SCALE GENOMIC DNA]</scope>
    <source>
        <strain evidence="1 2">DSM 9653</strain>
    </source>
</reference>
<accession>A0A1T5DVL6</accession>
<name>A0A1T5DVL6_9HYPH</name>
<organism evidence="1 2">
    <name type="scientific">Bosea thiooxidans</name>
    <dbReference type="NCBI Taxonomy" id="53254"/>
    <lineage>
        <taxon>Bacteria</taxon>
        <taxon>Pseudomonadati</taxon>
        <taxon>Pseudomonadota</taxon>
        <taxon>Alphaproteobacteria</taxon>
        <taxon>Hyphomicrobiales</taxon>
        <taxon>Boseaceae</taxon>
        <taxon>Bosea</taxon>
    </lineage>
</organism>
<evidence type="ECO:0000313" key="1">
    <source>
        <dbReference type="EMBL" id="SKB75689.1"/>
    </source>
</evidence>
<proteinExistence type="predicted"/>
<protein>
    <submittedName>
        <fullName evidence="1">Uncharacterized protein</fullName>
    </submittedName>
</protein>
<evidence type="ECO:0000313" key="2">
    <source>
        <dbReference type="Proteomes" id="UP000190130"/>
    </source>
</evidence>
<dbReference type="Proteomes" id="UP000190130">
    <property type="component" value="Unassembled WGS sequence"/>
</dbReference>
<dbReference type="AlphaFoldDB" id="A0A1T5DVL6"/>